<proteinExistence type="predicted"/>
<keyword evidence="2" id="KW-1185">Reference proteome</keyword>
<dbReference type="EMBL" id="JAGMUU010000025">
    <property type="protein sequence ID" value="KAH7123311.1"/>
    <property type="molecule type" value="Genomic_DNA"/>
</dbReference>
<evidence type="ECO:0000313" key="1">
    <source>
        <dbReference type="EMBL" id="KAH7123311.1"/>
    </source>
</evidence>
<reference evidence="1" key="1">
    <citation type="journal article" date="2021" name="Nat. Commun.">
        <title>Genetic determinants of endophytism in the Arabidopsis root mycobiome.</title>
        <authorList>
            <person name="Mesny F."/>
            <person name="Miyauchi S."/>
            <person name="Thiergart T."/>
            <person name="Pickel B."/>
            <person name="Atanasova L."/>
            <person name="Karlsson M."/>
            <person name="Huettel B."/>
            <person name="Barry K.W."/>
            <person name="Haridas S."/>
            <person name="Chen C."/>
            <person name="Bauer D."/>
            <person name="Andreopoulos W."/>
            <person name="Pangilinan J."/>
            <person name="LaButti K."/>
            <person name="Riley R."/>
            <person name="Lipzen A."/>
            <person name="Clum A."/>
            <person name="Drula E."/>
            <person name="Henrissat B."/>
            <person name="Kohler A."/>
            <person name="Grigoriev I.V."/>
            <person name="Martin F.M."/>
            <person name="Hacquard S."/>
        </authorList>
    </citation>
    <scope>NUCLEOTIDE SEQUENCE</scope>
    <source>
        <strain evidence="1">MPI-CAGE-AT-0021</strain>
    </source>
</reference>
<dbReference type="Gene3D" id="3.30.710.10">
    <property type="entry name" value="Potassium Channel Kv1.1, Chain A"/>
    <property type="match status" value="1"/>
</dbReference>
<accession>A0A9P9DRL5</accession>
<protein>
    <recommendedName>
        <fullName evidence="3">BTB domain-containing protein</fullName>
    </recommendedName>
</protein>
<sequence length="185" mass="20807">MKVDGAATTTPEDDQSPPARIRVSSTQLMFALPVFEKMTSGSWQESASPGFWLREIKVSDYDPDVFVLVLDVIHGHLRNVPEKIGIYLFTKATIVVNYYECHEAFTVMSGRWYDSLDPASINKYDKDAMLCMLISWVFRRQDDLKVMTNLNLNHGKVSVVVPSLPLPDEVLLLLTGNEAKPLAES</sequence>
<dbReference type="InterPro" id="IPR011333">
    <property type="entry name" value="SKP1/BTB/POZ_sf"/>
</dbReference>
<comment type="caution">
    <text evidence="1">The sequence shown here is derived from an EMBL/GenBank/DDBJ whole genome shotgun (WGS) entry which is preliminary data.</text>
</comment>
<gene>
    <name evidence="1" type="ORF">B0J13DRAFT_628462</name>
</gene>
<dbReference type="OrthoDB" id="5326346at2759"/>
<name>A0A9P9DRL5_9HYPO</name>
<evidence type="ECO:0008006" key="3">
    <source>
        <dbReference type="Google" id="ProtNLM"/>
    </source>
</evidence>
<evidence type="ECO:0000313" key="2">
    <source>
        <dbReference type="Proteomes" id="UP000717696"/>
    </source>
</evidence>
<dbReference type="Proteomes" id="UP000717696">
    <property type="component" value="Unassembled WGS sequence"/>
</dbReference>
<organism evidence="1 2">
    <name type="scientific">Dactylonectria estremocensis</name>
    <dbReference type="NCBI Taxonomy" id="1079267"/>
    <lineage>
        <taxon>Eukaryota</taxon>
        <taxon>Fungi</taxon>
        <taxon>Dikarya</taxon>
        <taxon>Ascomycota</taxon>
        <taxon>Pezizomycotina</taxon>
        <taxon>Sordariomycetes</taxon>
        <taxon>Hypocreomycetidae</taxon>
        <taxon>Hypocreales</taxon>
        <taxon>Nectriaceae</taxon>
        <taxon>Dactylonectria</taxon>
    </lineage>
</organism>
<dbReference type="AlphaFoldDB" id="A0A9P9DRL5"/>